<sequence length="166" mass="19373">MDTNLDDFKLRLAERKDVPLILEFIKELADYEKMLDEVVATEEILTESLFEKKAAEVVIGEYQNKPVAFALFFHNFSTFLGRPGIYLEDLYVKPEMRGKGIGKMMLSFLAHLCVERKCGRLEWWCLDWNEPSIQFYKKMGAVPMDEWTVYRVTGDALDQLAAEFNR</sequence>
<dbReference type="InterPro" id="IPR051016">
    <property type="entry name" value="Diverse_Substrate_AcTransf"/>
</dbReference>
<accession>A0A7C8LH56</accession>
<evidence type="ECO:0000256" key="1">
    <source>
        <dbReference type="ARBA" id="ARBA00008694"/>
    </source>
</evidence>
<evidence type="ECO:0000256" key="3">
    <source>
        <dbReference type="ARBA" id="ARBA00023315"/>
    </source>
</evidence>
<dbReference type="Pfam" id="PF00583">
    <property type="entry name" value="Acetyltransf_1"/>
    <property type="match status" value="1"/>
</dbReference>
<dbReference type="CDD" id="cd04301">
    <property type="entry name" value="NAT_SF"/>
    <property type="match status" value="1"/>
</dbReference>
<dbReference type="SUPFAM" id="SSF55729">
    <property type="entry name" value="Acyl-CoA N-acyltransferases (Nat)"/>
    <property type="match status" value="1"/>
</dbReference>
<dbReference type="PROSITE" id="PS51186">
    <property type="entry name" value="GNAT"/>
    <property type="match status" value="1"/>
</dbReference>
<dbReference type="GO" id="GO:0008080">
    <property type="term" value="F:N-acetyltransferase activity"/>
    <property type="evidence" value="ECO:0007669"/>
    <property type="project" value="UniProtKB-ARBA"/>
</dbReference>
<organism evidence="5 6">
    <name type="scientific">Defluviitalea raffinosedens</name>
    <dbReference type="NCBI Taxonomy" id="1450156"/>
    <lineage>
        <taxon>Bacteria</taxon>
        <taxon>Bacillati</taxon>
        <taxon>Bacillota</taxon>
        <taxon>Clostridia</taxon>
        <taxon>Lachnospirales</taxon>
        <taxon>Defluviitaleaceae</taxon>
        <taxon>Defluviitalea</taxon>
    </lineage>
</organism>
<name>A0A7C8LH56_9FIRM</name>
<dbReference type="EMBL" id="WSLF01000001">
    <property type="protein sequence ID" value="KAE9637359.1"/>
    <property type="molecule type" value="Genomic_DNA"/>
</dbReference>
<feature type="domain" description="N-acetyltransferase" evidence="4">
    <location>
        <begin position="8"/>
        <end position="163"/>
    </location>
</feature>
<gene>
    <name evidence="5" type="ORF">GND95_01460</name>
</gene>
<dbReference type="Proteomes" id="UP000483018">
    <property type="component" value="Unassembled WGS sequence"/>
</dbReference>
<dbReference type="AlphaFoldDB" id="A0A7C8LH56"/>
<evidence type="ECO:0000256" key="2">
    <source>
        <dbReference type="ARBA" id="ARBA00022679"/>
    </source>
</evidence>
<dbReference type="PANTHER" id="PTHR10545">
    <property type="entry name" value="DIAMINE N-ACETYLTRANSFERASE"/>
    <property type="match status" value="1"/>
</dbReference>
<protein>
    <submittedName>
        <fullName evidence="5">GNAT family N-acetyltransferase</fullName>
    </submittedName>
</protein>
<reference evidence="5 6" key="1">
    <citation type="submission" date="2019-12" db="EMBL/GenBank/DDBJ databases">
        <title>Defluviitalea raffinosedens, isolated from a biogas fermenter, genome sequencing and characterization.</title>
        <authorList>
            <person name="Rettenmaier R."/>
            <person name="Schneider M."/>
            <person name="Neuhaus K."/>
            <person name="Liebl W."/>
            <person name="Zverlov V."/>
        </authorList>
    </citation>
    <scope>NUCLEOTIDE SEQUENCE [LARGE SCALE GENOMIC DNA]</scope>
    <source>
        <strain evidence="5 6">249c-K6</strain>
    </source>
</reference>
<dbReference type="Gene3D" id="3.40.630.30">
    <property type="match status" value="1"/>
</dbReference>
<keyword evidence="6" id="KW-1185">Reference proteome</keyword>
<evidence type="ECO:0000259" key="4">
    <source>
        <dbReference type="PROSITE" id="PS51186"/>
    </source>
</evidence>
<keyword evidence="3" id="KW-0012">Acyltransferase</keyword>
<dbReference type="FunFam" id="3.40.630.30:FF:000064">
    <property type="entry name" value="GNAT family acetyltransferase"/>
    <property type="match status" value="1"/>
</dbReference>
<comment type="similarity">
    <text evidence="1">Belongs to the acetyltransferase family.</text>
</comment>
<proteinExistence type="inferred from homology"/>
<dbReference type="InterPro" id="IPR000182">
    <property type="entry name" value="GNAT_dom"/>
</dbReference>
<dbReference type="OrthoDB" id="9792929at2"/>
<keyword evidence="2 5" id="KW-0808">Transferase</keyword>
<comment type="caution">
    <text evidence="5">The sequence shown here is derived from an EMBL/GenBank/DDBJ whole genome shotgun (WGS) entry which is preliminary data.</text>
</comment>
<dbReference type="PANTHER" id="PTHR10545:SF29">
    <property type="entry name" value="GH14572P-RELATED"/>
    <property type="match status" value="1"/>
</dbReference>
<evidence type="ECO:0000313" key="6">
    <source>
        <dbReference type="Proteomes" id="UP000483018"/>
    </source>
</evidence>
<dbReference type="InterPro" id="IPR016181">
    <property type="entry name" value="Acyl_CoA_acyltransferase"/>
</dbReference>
<evidence type="ECO:0000313" key="5">
    <source>
        <dbReference type="EMBL" id="KAE9637359.1"/>
    </source>
</evidence>